<dbReference type="RefSeq" id="WP_006981884.1">
    <property type="nucleotide sequence ID" value="NZ_ABVL01000016.1"/>
</dbReference>
<dbReference type="eggNOG" id="ENOG502ZSFW">
    <property type="taxonomic scope" value="Bacteria"/>
</dbReference>
<proteinExistence type="inferred from homology"/>
<keyword evidence="4" id="KW-1185">Reference proteome</keyword>
<evidence type="ECO:0000256" key="1">
    <source>
        <dbReference type="ARBA" id="ARBA00009251"/>
    </source>
</evidence>
<dbReference type="GO" id="GO:0032422">
    <property type="term" value="F:purine-rich negative regulatory element binding"/>
    <property type="evidence" value="ECO:0007669"/>
    <property type="project" value="InterPro"/>
</dbReference>
<dbReference type="Pfam" id="PF04845">
    <property type="entry name" value="PurA"/>
    <property type="match status" value="1"/>
</dbReference>
<dbReference type="GO" id="GO:0000981">
    <property type="term" value="F:DNA-binding transcription factor activity, RNA polymerase II-specific"/>
    <property type="evidence" value="ECO:0007669"/>
    <property type="project" value="TreeGrafter"/>
</dbReference>
<dbReference type="AlphaFoldDB" id="B4D6M3"/>
<evidence type="ECO:0000313" key="4">
    <source>
        <dbReference type="Proteomes" id="UP000005824"/>
    </source>
</evidence>
<dbReference type="EMBL" id="ABVL01000016">
    <property type="protein sequence ID" value="EDY17824.1"/>
    <property type="molecule type" value="Genomic_DNA"/>
</dbReference>
<dbReference type="PANTHER" id="PTHR12611:SF0">
    <property type="entry name" value="PURINE-RICH BINDING PROTEIN-ALPHA, ISOFORM B"/>
    <property type="match status" value="1"/>
</dbReference>
<gene>
    <name evidence="3" type="ORF">CfE428DRAFT_4563</name>
</gene>
<dbReference type="InterPro" id="IPR006628">
    <property type="entry name" value="PUR-bd_fam"/>
</dbReference>
<dbReference type="GO" id="GO:0000977">
    <property type="term" value="F:RNA polymerase II transcription regulatory region sequence-specific DNA binding"/>
    <property type="evidence" value="ECO:0007669"/>
    <property type="project" value="InterPro"/>
</dbReference>
<dbReference type="STRING" id="497964.CfE428DRAFT_4563"/>
<dbReference type="SMART" id="SM00712">
    <property type="entry name" value="PUR"/>
    <property type="match status" value="1"/>
</dbReference>
<dbReference type="PANTHER" id="PTHR12611">
    <property type="entry name" value="PUR-TRANSCRIPTIONAL ACTIVATOR"/>
    <property type="match status" value="1"/>
</dbReference>
<evidence type="ECO:0000313" key="3">
    <source>
        <dbReference type="EMBL" id="EDY17824.1"/>
    </source>
</evidence>
<dbReference type="InParanoid" id="B4D6M3"/>
<protein>
    <submittedName>
        <fullName evidence="3">PUR-alpha/beta/gamma DNA/RNA-binding</fullName>
    </submittedName>
</protein>
<reference evidence="3 4" key="1">
    <citation type="journal article" date="2011" name="J. Bacteriol.">
        <title>Genome sequence of Chthoniobacter flavus Ellin428, an aerobic heterotrophic soil bacterium.</title>
        <authorList>
            <person name="Kant R."/>
            <person name="van Passel M.W."/>
            <person name="Palva A."/>
            <person name="Lucas S."/>
            <person name="Lapidus A."/>
            <person name="Glavina Del Rio T."/>
            <person name="Dalin E."/>
            <person name="Tice H."/>
            <person name="Bruce D."/>
            <person name="Goodwin L."/>
            <person name="Pitluck S."/>
            <person name="Larimer F.W."/>
            <person name="Land M.L."/>
            <person name="Hauser L."/>
            <person name="Sangwan P."/>
            <person name="de Vos W.M."/>
            <person name="Janssen P.H."/>
            <person name="Smidt H."/>
        </authorList>
    </citation>
    <scope>NUCLEOTIDE SEQUENCE [LARGE SCALE GENOMIC DNA]</scope>
    <source>
        <strain evidence="3 4">Ellin428</strain>
    </source>
</reference>
<comment type="caution">
    <text evidence="3">The sequence shown here is derived from an EMBL/GenBank/DDBJ whole genome shotgun (WGS) entry which is preliminary data.</text>
</comment>
<evidence type="ECO:0000256" key="2">
    <source>
        <dbReference type="ARBA" id="ARBA00023125"/>
    </source>
</evidence>
<comment type="similarity">
    <text evidence="1">Belongs to the PUR DNA-binding protein family.</text>
</comment>
<sequence length="74" mass="8342">MDNIIASRELQVERKHYYIEFRENERGRFLRITEEAHGRRNTVIVPSTGLNEFNAAVDAVIVAANASNNATPAN</sequence>
<dbReference type="Proteomes" id="UP000005824">
    <property type="component" value="Unassembled WGS sequence"/>
</dbReference>
<name>B4D6M3_9BACT</name>
<dbReference type="Gene3D" id="3.10.450.700">
    <property type="match status" value="1"/>
</dbReference>
<accession>B4D6M3</accession>
<keyword evidence="2" id="KW-0238">DNA-binding</keyword>
<organism evidence="3 4">
    <name type="scientific">Chthoniobacter flavus Ellin428</name>
    <dbReference type="NCBI Taxonomy" id="497964"/>
    <lineage>
        <taxon>Bacteria</taxon>
        <taxon>Pseudomonadati</taxon>
        <taxon>Verrucomicrobiota</taxon>
        <taxon>Spartobacteria</taxon>
        <taxon>Chthoniobacterales</taxon>
        <taxon>Chthoniobacteraceae</taxon>
        <taxon>Chthoniobacter</taxon>
    </lineage>
</organism>